<organism evidence="1 2">
    <name type="scientific">Vulcanimicrobium alpinum</name>
    <dbReference type="NCBI Taxonomy" id="3016050"/>
    <lineage>
        <taxon>Bacteria</taxon>
        <taxon>Bacillati</taxon>
        <taxon>Vulcanimicrobiota</taxon>
        <taxon>Vulcanimicrobiia</taxon>
        <taxon>Vulcanimicrobiales</taxon>
        <taxon>Vulcanimicrobiaceae</taxon>
        <taxon>Vulcanimicrobium</taxon>
    </lineage>
</organism>
<name>A0AAN2CAI6_UNVUL</name>
<dbReference type="InterPro" id="IPR050583">
    <property type="entry name" value="Mycobacterial_A85_antigen"/>
</dbReference>
<gene>
    <name evidence="1" type="ORF">WPS_19630</name>
</gene>
<dbReference type="PANTHER" id="PTHR48098">
    <property type="entry name" value="ENTEROCHELIN ESTERASE-RELATED"/>
    <property type="match status" value="1"/>
</dbReference>
<protein>
    <submittedName>
        <fullName evidence="1">Esterase</fullName>
    </submittedName>
</protein>
<dbReference type="RefSeq" id="WP_317994335.1">
    <property type="nucleotide sequence ID" value="NZ_AP025523.1"/>
</dbReference>
<dbReference type="KEGG" id="vab:WPS_19630"/>
<dbReference type="Gene3D" id="3.40.50.1820">
    <property type="entry name" value="alpha/beta hydrolase"/>
    <property type="match status" value="1"/>
</dbReference>
<dbReference type="AlphaFoldDB" id="A0AAN2CAI6"/>
<evidence type="ECO:0000313" key="1">
    <source>
        <dbReference type="EMBL" id="BDE06687.1"/>
    </source>
</evidence>
<dbReference type="Pfam" id="PF00756">
    <property type="entry name" value="Esterase"/>
    <property type="match status" value="1"/>
</dbReference>
<dbReference type="Proteomes" id="UP001317532">
    <property type="component" value="Chromosome"/>
</dbReference>
<dbReference type="InterPro" id="IPR000801">
    <property type="entry name" value="Esterase-like"/>
</dbReference>
<accession>A0AAN2CAI6</accession>
<dbReference type="InterPro" id="IPR029058">
    <property type="entry name" value="AB_hydrolase_fold"/>
</dbReference>
<reference evidence="1 2" key="1">
    <citation type="journal article" date="2022" name="ISME Commun">
        <title>Vulcanimicrobium alpinus gen. nov. sp. nov., the first cultivated representative of the candidate phylum 'Eremiobacterota', is a metabolically versatile aerobic anoxygenic phototroph.</title>
        <authorList>
            <person name="Yabe S."/>
            <person name="Muto K."/>
            <person name="Abe K."/>
            <person name="Yokota A."/>
            <person name="Staudigel H."/>
            <person name="Tebo B.M."/>
        </authorList>
    </citation>
    <scope>NUCLEOTIDE SEQUENCE [LARGE SCALE GENOMIC DNA]</scope>
    <source>
        <strain evidence="1 2">WC8-2</strain>
    </source>
</reference>
<proteinExistence type="predicted"/>
<sequence length="342" mass="37962">MNELSHLLGLRGTLHVDTIDSPALRGNPLGDPSERPLAVYTPPGYDAQGSVRYPVLYCLHGYTGDVGALVSSRKWEFNVVQWHDRLIAEGRMPAAMLAIVDGFTRLGGSQYVDSIHNGDYATYTVRDAIGHVDARYRTIPYEGGRAVFGKSSGGFGALHLSLAYPGTFAAFASHSGDAYFRYAHLPSFPAAQRTLEGFASLEAFVEAFEARPKRPQHFYATIEMLGYAAAYSPAAAQRWAIDLPWDAKTGALRDDVFARWLAFDPCERVAAGRDALARLRLRYLDCGRCDEYGLDIGARVFTERCRDLRLDVRHEEFDDDHRNVGYRYEISLPALAAVLDRG</sequence>
<dbReference type="EMBL" id="AP025523">
    <property type="protein sequence ID" value="BDE06687.1"/>
    <property type="molecule type" value="Genomic_DNA"/>
</dbReference>
<dbReference type="SUPFAM" id="SSF53474">
    <property type="entry name" value="alpha/beta-Hydrolases"/>
    <property type="match status" value="1"/>
</dbReference>
<evidence type="ECO:0000313" key="2">
    <source>
        <dbReference type="Proteomes" id="UP001317532"/>
    </source>
</evidence>
<keyword evidence="2" id="KW-1185">Reference proteome</keyword>